<organism evidence="3 4">
    <name type="scientific">Tetrabaena socialis</name>
    <dbReference type="NCBI Taxonomy" id="47790"/>
    <lineage>
        <taxon>Eukaryota</taxon>
        <taxon>Viridiplantae</taxon>
        <taxon>Chlorophyta</taxon>
        <taxon>core chlorophytes</taxon>
        <taxon>Chlorophyceae</taxon>
        <taxon>CS clade</taxon>
        <taxon>Chlamydomonadales</taxon>
        <taxon>Tetrabaenaceae</taxon>
        <taxon>Tetrabaena</taxon>
    </lineage>
</organism>
<feature type="domain" description="PDZ" evidence="2">
    <location>
        <begin position="8"/>
        <end position="90"/>
    </location>
</feature>
<dbReference type="InterPro" id="IPR005151">
    <property type="entry name" value="Tail-specific_protease"/>
</dbReference>
<evidence type="ECO:0000313" key="3">
    <source>
        <dbReference type="EMBL" id="PNH07108.1"/>
    </source>
</evidence>
<evidence type="ECO:0000313" key="4">
    <source>
        <dbReference type="Proteomes" id="UP000236333"/>
    </source>
</evidence>
<proteinExistence type="predicted"/>
<dbReference type="AlphaFoldDB" id="A0A2J8A3N0"/>
<feature type="compositionally biased region" description="Low complexity" evidence="1">
    <location>
        <begin position="134"/>
        <end position="147"/>
    </location>
</feature>
<dbReference type="InterPro" id="IPR036034">
    <property type="entry name" value="PDZ_sf"/>
</dbReference>
<feature type="compositionally biased region" description="Gly residues" evidence="1">
    <location>
        <begin position="93"/>
        <end position="104"/>
    </location>
</feature>
<dbReference type="Pfam" id="PF00595">
    <property type="entry name" value="PDZ"/>
    <property type="match status" value="1"/>
</dbReference>
<name>A0A2J8A3N0_9CHLO</name>
<dbReference type="Pfam" id="PF03572">
    <property type="entry name" value="Peptidase_S41"/>
    <property type="match status" value="1"/>
</dbReference>
<dbReference type="GO" id="GO:0008236">
    <property type="term" value="F:serine-type peptidase activity"/>
    <property type="evidence" value="ECO:0007669"/>
    <property type="project" value="InterPro"/>
</dbReference>
<dbReference type="OrthoDB" id="43580at2759"/>
<evidence type="ECO:0000259" key="2">
    <source>
        <dbReference type="PROSITE" id="PS50106"/>
    </source>
</evidence>
<protein>
    <submittedName>
        <fullName evidence="3">Carboxyl-terminal-processing protease</fullName>
    </submittedName>
</protein>
<accession>A0A2J8A3N0</accession>
<reference evidence="3 4" key="1">
    <citation type="journal article" date="2017" name="Mol. Biol. Evol.">
        <title>The 4-celled Tetrabaena socialis nuclear genome reveals the essential components for genetic control of cell number at the origin of multicellularity in the volvocine lineage.</title>
        <authorList>
            <person name="Featherston J."/>
            <person name="Arakaki Y."/>
            <person name="Hanschen E.R."/>
            <person name="Ferris P.J."/>
            <person name="Michod R.E."/>
            <person name="Olson B.J.S.C."/>
            <person name="Nozaki H."/>
            <person name="Durand P.M."/>
        </authorList>
    </citation>
    <scope>NUCLEOTIDE SEQUENCE [LARGE SCALE GENOMIC DNA]</scope>
    <source>
        <strain evidence="3 4">NIES-571</strain>
    </source>
</reference>
<dbReference type="PANTHER" id="PTHR32060">
    <property type="entry name" value="TAIL-SPECIFIC PROTEASE"/>
    <property type="match status" value="1"/>
</dbReference>
<dbReference type="EMBL" id="PGGS01000197">
    <property type="protein sequence ID" value="PNH07108.1"/>
    <property type="molecule type" value="Genomic_DNA"/>
</dbReference>
<dbReference type="GO" id="GO:0004175">
    <property type="term" value="F:endopeptidase activity"/>
    <property type="evidence" value="ECO:0007669"/>
    <property type="project" value="TreeGrafter"/>
</dbReference>
<keyword evidence="3" id="KW-0645">Protease</keyword>
<dbReference type="SMART" id="SM00228">
    <property type="entry name" value="PDZ"/>
    <property type="match status" value="1"/>
</dbReference>
<dbReference type="GO" id="GO:0006508">
    <property type="term" value="P:proteolysis"/>
    <property type="evidence" value="ECO:0007669"/>
    <property type="project" value="UniProtKB-KW"/>
</dbReference>
<dbReference type="PANTHER" id="PTHR32060:SF22">
    <property type="entry name" value="CARBOXYL-TERMINAL-PROCESSING PEPTIDASE 3, CHLOROPLASTIC"/>
    <property type="match status" value="1"/>
</dbReference>
<sequence>MKKYDVSGVGLNLGTAAEYVVKTGNELPAASTSRGPSAGEGVFVVGVSKGSIADVAGIRQGDELLAIQGEPMDEATPFRASGLISGAADEDGGGAGGSGRGGSEGRSSKAELVLVKVRHAAGGEEELRLARPTRTLPSTVTTSLTRSTGGGGGAAGGAAGARAVEEVVGTVRLAAFNARAQSDVASAIRRLEAGGATRLVLDLRDNRGGLVTEGLEVARLFLDGEGAGRGFGISPDFSGAPSPEQYEGAIRGCRLADPQLPAPQLVGGPRAAEAPKAVA</sequence>
<feature type="region of interest" description="Disordered" evidence="1">
    <location>
        <begin position="84"/>
        <end position="108"/>
    </location>
</feature>
<dbReference type="SUPFAM" id="SSF50156">
    <property type="entry name" value="PDZ domain-like"/>
    <property type="match status" value="1"/>
</dbReference>
<dbReference type="SUPFAM" id="SSF52096">
    <property type="entry name" value="ClpP/crotonase"/>
    <property type="match status" value="1"/>
</dbReference>
<dbReference type="InterPro" id="IPR001478">
    <property type="entry name" value="PDZ"/>
</dbReference>
<dbReference type="Proteomes" id="UP000236333">
    <property type="component" value="Unassembled WGS sequence"/>
</dbReference>
<dbReference type="InterPro" id="IPR029045">
    <property type="entry name" value="ClpP/crotonase-like_dom_sf"/>
</dbReference>
<dbReference type="PROSITE" id="PS50106">
    <property type="entry name" value="PDZ"/>
    <property type="match status" value="1"/>
</dbReference>
<dbReference type="CDD" id="cd00136">
    <property type="entry name" value="PDZ_canonical"/>
    <property type="match status" value="1"/>
</dbReference>
<dbReference type="Gene3D" id="2.30.42.10">
    <property type="match status" value="1"/>
</dbReference>
<gene>
    <name evidence="3" type="ORF">TSOC_006467</name>
</gene>
<keyword evidence="4" id="KW-1185">Reference proteome</keyword>
<dbReference type="Gene3D" id="3.90.226.10">
    <property type="entry name" value="2-enoyl-CoA Hydratase, Chain A, domain 1"/>
    <property type="match status" value="1"/>
</dbReference>
<evidence type="ECO:0000256" key="1">
    <source>
        <dbReference type="SAM" id="MobiDB-lite"/>
    </source>
</evidence>
<feature type="region of interest" description="Disordered" evidence="1">
    <location>
        <begin position="134"/>
        <end position="153"/>
    </location>
</feature>
<keyword evidence="3" id="KW-0378">Hydrolase</keyword>
<comment type="caution">
    <text evidence="3">The sequence shown here is derived from an EMBL/GenBank/DDBJ whole genome shotgun (WGS) entry which is preliminary data.</text>
</comment>